<dbReference type="AlphaFoldDB" id="A0ABD3PSG2"/>
<evidence type="ECO:0000256" key="3">
    <source>
        <dbReference type="ARBA" id="ARBA00022827"/>
    </source>
</evidence>
<evidence type="ECO:0000256" key="6">
    <source>
        <dbReference type="PIRSR" id="PIRSR602081-2"/>
    </source>
</evidence>
<feature type="region of interest" description="Disordered" evidence="8">
    <location>
        <begin position="618"/>
        <end position="692"/>
    </location>
</feature>
<dbReference type="InterPro" id="IPR014729">
    <property type="entry name" value="Rossmann-like_a/b/a_fold"/>
</dbReference>
<dbReference type="GO" id="GO:0006139">
    <property type="term" value="P:nucleobase-containing compound metabolic process"/>
    <property type="evidence" value="ECO:0007669"/>
    <property type="project" value="UniProtKB-ARBA"/>
</dbReference>
<dbReference type="Gene3D" id="1.10.579.10">
    <property type="entry name" value="DNA Cyclobutane Dipyrimidine Photolyase, subunit A, domain 3"/>
    <property type="match status" value="1"/>
</dbReference>
<dbReference type="PANTHER" id="PTHR11455:SF22">
    <property type="entry name" value="CRYPTOCHROME DASH"/>
    <property type="match status" value="1"/>
</dbReference>
<dbReference type="SUPFAM" id="SSF52425">
    <property type="entry name" value="Cryptochrome/photolyase, N-terminal domain"/>
    <property type="match status" value="1"/>
</dbReference>
<dbReference type="Gene3D" id="3.40.50.620">
    <property type="entry name" value="HUPs"/>
    <property type="match status" value="1"/>
</dbReference>
<dbReference type="InterPro" id="IPR018394">
    <property type="entry name" value="DNA_photolyase_1_CS_C"/>
</dbReference>
<name>A0ABD3PSG2_9STRA</name>
<evidence type="ECO:0000259" key="9">
    <source>
        <dbReference type="PROSITE" id="PS51645"/>
    </source>
</evidence>
<feature type="site" description="Electron transfer via tryptophanyl radical" evidence="6">
    <location>
        <position position="476"/>
    </location>
</feature>
<dbReference type="PANTHER" id="PTHR11455">
    <property type="entry name" value="CRYPTOCHROME"/>
    <property type="match status" value="1"/>
</dbReference>
<evidence type="ECO:0000256" key="5">
    <source>
        <dbReference type="PIRSR" id="PIRSR602081-1"/>
    </source>
</evidence>
<keyword evidence="3 5" id="KW-0274">FAD</keyword>
<feature type="compositionally biased region" description="Low complexity" evidence="8">
    <location>
        <begin position="659"/>
        <end position="670"/>
    </location>
</feature>
<comment type="function">
    <text evidence="7">May have a photoreceptor function.</text>
</comment>
<comment type="cofactor">
    <cofactor evidence="5 7">
        <name>FAD</name>
        <dbReference type="ChEBI" id="CHEBI:57692"/>
    </cofactor>
    <text evidence="5 7">Binds 1 FAD per subunit.</text>
</comment>
<evidence type="ECO:0000256" key="7">
    <source>
        <dbReference type="RuleBase" id="RU367151"/>
    </source>
</evidence>
<feature type="binding site" evidence="5">
    <location>
        <position position="388"/>
    </location>
    <ligand>
        <name>FAD</name>
        <dbReference type="ChEBI" id="CHEBI:57692"/>
    </ligand>
</feature>
<dbReference type="Pfam" id="PF00875">
    <property type="entry name" value="DNA_photolyase"/>
    <property type="match status" value="1"/>
</dbReference>
<keyword evidence="11" id="KW-1185">Reference proteome</keyword>
<feature type="site" description="Electron transfer via tryptophanyl radical" evidence="6">
    <location>
        <position position="529"/>
    </location>
</feature>
<protein>
    <recommendedName>
        <fullName evidence="7">Cryptochrome DASH</fullName>
    </recommendedName>
</protein>
<accession>A0ABD3PSG2</accession>
<feature type="binding site" evidence="5">
    <location>
        <begin position="542"/>
        <end position="544"/>
    </location>
    <ligand>
        <name>FAD</name>
        <dbReference type="ChEBI" id="CHEBI:57692"/>
    </ligand>
</feature>
<comment type="caution">
    <text evidence="10">The sequence shown here is derived from an EMBL/GenBank/DDBJ whole genome shotgun (WGS) entry which is preliminary data.</text>
</comment>
<keyword evidence="2 5" id="KW-0285">Flavoprotein</keyword>
<comment type="similarity">
    <text evidence="1 7">Belongs to the DNA photolyase class-1 family.</text>
</comment>
<proteinExistence type="inferred from homology"/>
<dbReference type="PROSITE" id="PS00394">
    <property type="entry name" value="DNA_PHOTOLYASES_1_1"/>
    <property type="match status" value="1"/>
</dbReference>
<dbReference type="InterPro" id="IPR014133">
    <property type="entry name" value="Cry_DASH"/>
</dbReference>
<organism evidence="10 11">
    <name type="scientific">Cyclotella cryptica</name>
    <dbReference type="NCBI Taxonomy" id="29204"/>
    <lineage>
        <taxon>Eukaryota</taxon>
        <taxon>Sar</taxon>
        <taxon>Stramenopiles</taxon>
        <taxon>Ochrophyta</taxon>
        <taxon>Bacillariophyta</taxon>
        <taxon>Coscinodiscophyceae</taxon>
        <taxon>Thalassiosirophycidae</taxon>
        <taxon>Stephanodiscales</taxon>
        <taxon>Stephanodiscaceae</taxon>
        <taxon>Cyclotella</taxon>
    </lineage>
</organism>
<reference evidence="10 11" key="1">
    <citation type="journal article" date="2020" name="G3 (Bethesda)">
        <title>Improved Reference Genome for Cyclotella cryptica CCMP332, a Model for Cell Wall Morphogenesis, Salinity Adaptation, and Lipid Production in Diatoms (Bacillariophyta).</title>
        <authorList>
            <person name="Roberts W.R."/>
            <person name="Downey K.M."/>
            <person name="Ruck E.C."/>
            <person name="Traller J.C."/>
            <person name="Alverson A.J."/>
        </authorList>
    </citation>
    <scope>NUCLEOTIDE SEQUENCE [LARGE SCALE GENOMIC DNA]</scope>
    <source>
        <strain evidence="10 11">CCMP332</strain>
    </source>
</reference>
<dbReference type="Pfam" id="PF03441">
    <property type="entry name" value="FAD_binding_7"/>
    <property type="match status" value="1"/>
</dbReference>
<dbReference type="InterPro" id="IPR036155">
    <property type="entry name" value="Crypto/Photolyase_N_sf"/>
</dbReference>
<evidence type="ECO:0000256" key="8">
    <source>
        <dbReference type="SAM" id="MobiDB-lite"/>
    </source>
</evidence>
<evidence type="ECO:0000256" key="4">
    <source>
        <dbReference type="ARBA" id="ARBA00022991"/>
    </source>
</evidence>
<gene>
    <name evidence="10" type="ORF">HJC23_012065</name>
</gene>
<dbReference type="SUPFAM" id="SSF48173">
    <property type="entry name" value="Cryptochrome/photolyase FAD-binding domain"/>
    <property type="match status" value="1"/>
</dbReference>
<sequence length="692" mass="77578">MSLPNCLRQRKFVFSIGSLLISIKPISSLLVTAPISIRHSSQPDLFTRHPVRHFGTSLSSTAINDMPNTNDNPTPGCLNIHWFRQTDLRLHDNPALCRTVELSRGNNTSKRSIPGAAAPNPTIPTGIVPLYIFDSRLYGSTVQFQSGERLKHNTSIKVSARRAQFLLESIQDLRHHLETRGSGLVVALGEPEQILGRIVAEAAKSIGRENAAEALMMNVVCQEEVCSEELAVEKAVRASIAKAIKQPGTNHKFNFETVWGSTMYDPNELPFDNGVYGIPDTFTPFRNKVEKNCDIGVPLDVPADKDLALPKDVKEKTSSLATFLCGDSQCSLSYMPSLADLGYSEEDISEASAVDSRSALPENYRGGESFALQRVKEYIWTKDLLKIYFDTRNGMIGSDYSTKFAPWLALGNVSPRYIARECAKYEEQRVQNKSTYWVVFELLWRDYFKFFAKKHGDRIFYLSGTAGYKAQSKRKWGMDPKLIQAWRDGMTGYPLVDANMRELKATGFMSNRGRQNVASFLAIDMNMDWRYGAWHFEELLLDYDVHSNWGNWCSAAGMTGGRLNRFNIVKQSKDYDFGGEYVRLWCPELKNVPDRYVHSPWEMSEAVMKECGVKIGPGRDYPSPIVDPSATPRVMMNDNGGRGGGGREKGGGRGGGRSNNGRDNSNPNRGRGQRQDMKSLKTGSYRFDSKYV</sequence>
<dbReference type="InterPro" id="IPR002081">
    <property type="entry name" value="Cryptochrome/DNA_photolyase_1"/>
</dbReference>
<dbReference type="PRINTS" id="PR00147">
    <property type="entry name" value="DNAPHOTLYASE"/>
</dbReference>
<comment type="cofactor">
    <cofactor evidence="7">
        <name>(6R)-5,10-methylene-5,6,7,8-tetrahydrofolate</name>
        <dbReference type="ChEBI" id="CHEBI:15636"/>
    </cofactor>
    <text evidence="7">Binds 1 5,10-methenyltetrahydrofolate (MTHF) per subunit.</text>
</comment>
<dbReference type="PROSITE" id="PS51645">
    <property type="entry name" value="PHR_CRY_ALPHA_BETA"/>
    <property type="match status" value="1"/>
</dbReference>
<evidence type="ECO:0000313" key="10">
    <source>
        <dbReference type="EMBL" id="KAL3791080.1"/>
    </source>
</evidence>
<dbReference type="InterPro" id="IPR005101">
    <property type="entry name" value="Cryptochr/Photolyase_FAD-bd"/>
</dbReference>
<keyword evidence="4 7" id="KW-0157">Chromophore</keyword>
<dbReference type="NCBIfam" id="TIGR02765">
    <property type="entry name" value="crypto_DASH"/>
    <property type="match status" value="1"/>
</dbReference>
<evidence type="ECO:0000256" key="2">
    <source>
        <dbReference type="ARBA" id="ARBA00022630"/>
    </source>
</evidence>
<dbReference type="InterPro" id="IPR036134">
    <property type="entry name" value="Crypto/Photolyase_FAD-like_sf"/>
</dbReference>
<evidence type="ECO:0000256" key="1">
    <source>
        <dbReference type="ARBA" id="ARBA00005862"/>
    </source>
</evidence>
<dbReference type="Gene3D" id="1.25.40.80">
    <property type="match status" value="1"/>
</dbReference>
<dbReference type="GO" id="GO:0006950">
    <property type="term" value="P:response to stress"/>
    <property type="evidence" value="ECO:0007669"/>
    <property type="project" value="UniProtKB-ARBA"/>
</dbReference>
<evidence type="ECO:0000313" key="11">
    <source>
        <dbReference type="Proteomes" id="UP001516023"/>
    </source>
</evidence>
<dbReference type="Proteomes" id="UP001516023">
    <property type="component" value="Unassembled WGS sequence"/>
</dbReference>
<dbReference type="InterPro" id="IPR006050">
    <property type="entry name" value="DNA_photolyase_N"/>
</dbReference>
<dbReference type="EMBL" id="JABMIG020000118">
    <property type="protein sequence ID" value="KAL3791080.1"/>
    <property type="molecule type" value="Genomic_DNA"/>
</dbReference>
<feature type="site" description="Electron transfer via tryptophanyl radical" evidence="6">
    <location>
        <position position="552"/>
    </location>
</feature>
<feature type="domain" description="Photolyase/cryptochrome alpha/beta" evidence="9">
    <location>
        <begin position="78"/>
        <end position="263"/>
    </location>
</feature>